<accession>A0AAD8MND6</accession>
<evidence type="ECO:0000256" key="1">
    <source>
        <dbReference type="SAM" id="MobiDB-lite"/>
    </source>
</evidence>
<protein>
    <recommendedName>
        <fullName evidence="2">Sin3 C-terminal domain-containing protein</fullName>
    </recommendedName>
</protein>
<feature type="domain" description="Sin3 C-terminal" evidence="2">
    <location>
        <begin position="11"/>
        <end position="104"/>
    </location>
</feature>
<sequence length="613" mass="69990">MKRGSGKDAGPDVYARFMKALYDLLDGSSDNAKFEDDCRAIIGNQSYVLFTLDKLIYKLVKQLQTVASDGMDNKLLQLYEYEQSRQPEKKEDRSSAISQASKMIETMKFLPTQACYYDGNEPMEFFAIFQTLMVFKGGSSVGYKKYIADNGLPDDTHTVEGLALFRVQGTGPENMQAIQVDTVPWAGPKRKKSKGKDQGSKKAGGGGGEAHKGGDEESYVNGSWEVGESSRQVVFERKRRSCSEGDYPKKPPPDAMSTLRFIKNGKCFRAAKPKKTLAQIVRMKIHSKQRGAKPEEFYNTCINSFKDYYEYPKNYLPENGDRVVRAHLKRNFRSYLNKEKERLENKVNNLLDCGYRDIDIKLLNRHYFSQRTWNAICDHWGTPQFALRSELGQKARLKLEFTSRTGAIPYEQRREEIDEEREEKGEMPITDEEFLIRVYDPNDPAVKDLQKMKNARSSQDDSVELSPTDQPPSPRTQMDINRKKDVIATMQARPPKKGRIILHPQDTVGELIGAQEAARWTSQPKLDYFHASFALPDQFYRMMSTILDEVRQMVRSLPMREVKPSVLDQELRNLATAAFPEPNQQSLQSHYIRTAGGLLPLILKDSDKVIVEV</sequence>
<dbReference type="PANTHER" id="PTHR12346:SF8">
    <property type="entry name" value="PAIRED AMPHIPATHIC HELIX PROTEIN SIN3-LIKE 2"/>
    <property type="match status" value="1"/>
</dbReference>
<feature type="region of interest" description="Disordered" evidence="1">
    <location>
        <begin position="237"/>
        <end position="256"/>
    </location>
</feature>
<gene>
    <name evidence="3" type="ORF">POM88_020745</name>
</gene>
<organism evidence="3 4">
    <name type="scientific">Heracleum sosnowskyi</name>
    <dbReference type="NCBI Taxonomy" id="360622"/>
    <lineage>
        <taxon>Eukaryota</taxon>
        <taxon>Viridiplantae</taxon>
        <taxon>Streptophyta</taxon>
        <taxon>Embryophyta</taxon>
        <taxon>Tracheophyta</taxon>
        <taxon>Spermatophyta</taxon>
        <taxon>Magnoliopsida</taxon>
        <taxon>eudicotyledons</taxon>
        <taxon>Gunneridae</taxon>
        <taxon>Pentapetalae</taxon>
        <taxon>asterids</taxon>
        <taxon>campanulids</taxon>
        <taxon>Apiales</taxon>
        <taxon>Apiaceae</taxon>
        <taxon>Apioideae</taxon>
        <taxon>apioid superclade</taxon>
        <taxon>Tordylieae</taxon>
        <taxon>Tordyliinae</taxon>
        <taxon>Heracleum</taxon>
    </lineage>
</organism>
<dbReference type="GO" id="GO:0003714">
    <property type="term" value="F:transcription corepressor activity"/>
    <property type="evidence" value="ECO:0007669"/>
    <property type="project" value="InterPro"/>
</dbReference>
<dbReference type="GO" id="GO:0000122">
    <property type="term" value="P:negative regulation of transcription by RNA polymerase II"/>
    <property type="evidence" value="ECO:0007669"/>
    <property type="project" value="TreeGrafter"/>
</dbReference>
<dbReference type="Proteomes" id="UP001237642">
    <property type="component" value="Unassembled WGS sequence"/>
</dbReference>
<dbReference type="InterPro" id="IPR039774">
    <property type="entry name" value="Sin3-like"/>
</dbReference>
<dbReference type="PANTHER" id="PTHR12346">
    <property type="entry name" value="SIN3B-RELATED"/>
    <property type="match status" value="1"/>
</dbReference>
<reference evidence="3" key="1">
    <citation type="submission" date="2023-02" db="EMBL/GenBank/DDBJ databases">
        <title>Genome of toxic invasive species Heracleum sosnowskyi carries increased number of genes despite the absence of recent whole-genome duplications.</title>
        <authorList>
            <person name="Schelkunov M."/>
            <person name="Shtratnikova V."/>
            <person name="Makarenko M."/>
            <person name="Klepikova A."/>
            <person name="Omelchenko D."/>
            <person name="Novikova G."/>
            <person name="Obukhova E."/>
            <person name="Bogdanov V."/>
            <person name="Penin A."/>
            <person name="Logacheva M."/>
        </authorList>
    </citation>
    <scope>NUCLEOTIDE SEQUENCE</scope>
    <source>
        <strain evidence="3">Hsosn_3</strain>
        <tissue evidence="3">Leaf</tissue>
    </source>
</reference>
<name>A0AAD8MND6_9APIA</name>
<dbReference type="SUPFAM" id="SSF55753">
    <property type="entry name" value="Actin depolymerizing proteins"/>
    <property type="match status" value="1"/>
</dbReference>
<dbReference type="GO" id="GO:0000118">
    <property type="term" value="C:histone deacetylase complex"/>
    <property type="evidence" value="ECO:0007669"/>
    <property type="project" value="TreeGrafter"/>
</dbReference>
<feature type="compositionally biased region" description="Basic and acidic residues" evidence="1">
    <location>
        <begin position="241"/>
        <end position="252"/>
    </location>
</feature>
<dbReference type="GO" id="GO:0000785">
    <property type="term" value="C:chromatin"/>
    <property type="evidence" value="ECO:0007669"/>
    <property type="project" value="TreeGrafter"/>
</dbReference>
<dbReference type="AlphaFoldDB" id="A0AAD8MND6"/>
<feature type="region of interest" description="Disordered" evidence="1">
    <location>
        <begin position="181"/>
        <end position="223"/>
    </location>
</feature>
<reference evidence="3" key="2">
    <citation type="submission" date="2023-05" db="EMBL/GenBank/DDBJ databases">
        <authorList>
            <person name="Schelkunov M.I."/>
        </authorList>
    </citation>
    <scope>NUCLEOTIDE SEQUENCE</scope>
    <source>
        <strain evidence="3">Hsosn_3</strain>
        <tissue evidence="3">Leaf</tissue>
    </source>
</reference>
<proteinExistence type="predicted"/>
<dbReference type="InterPro" id="IPR031693">
    <property type="entry name" value="Sin3_C"/>
</dbReference>
<comment type="caution">
    <text evidence="3">The sequence shown here is derived from an EMBL/GenBank/DDBJ whole genome shotgun (WGS) entry which is preliminary data.</text>
</comment>
<dbReference type="EMBL" id="JAUIZM010000005">
    <property type="protein sequence ID" value="KAK1383010.1"/>
    <property type="molecule type" value="Genomic_DNA"/>
</dbReference>
<dbReference type="Pfam" id="PF16879">
    <property type="entry name" value="Sin3a_C"/>
    <property type="match status" value="1"/>
</dbReference>
<keyword evidence="4" id="KW-1185">Reference proteome</keyword>
<feature type="region of interest" description="Disordered" evidence="1">
    <location>
        <begin position="450"/>
        <end position="478"/>
    </location>
</feature>
<evidence type="ECO:0000313" key="4">
    <source>
        <dbReference type="Proteomes" id="UP001237642"/>
    </source>
</evidence>
<evidence type="ECO:0000259" key="2">
    <source>
        <dbReference type="Pfam" id="PF16879"/>
    </source>
</evidence>
<evidence type="ECO:0000313" key="3">
    <source>
        <dbReference type="EMBL" id="KAK1383010.1"/>
    </source>
</evidence>